<protein>
    <submittedName>
        <fullName evidence="7">Methyl-accepting chemotaxis protein</fullName>
    </submittedName>
</protein>
<proteinExistence type="inferred from homology"/>
<keyword evidence="1 3" id="KW-0807">Transducer</keyword>
<evidence type="ECO:0000259" key="6">
    <source>
        <dbReference type="PROSITE" id="PS50885"/>
    </source>
</evidence>
<evidence type="ECO:0000256" key="1">
    <source>
        <dbReference type="ARBA" id="ARBA00023224"/>
    </source>
</evidence>
<dbReference type="PATRIC" id="fig|889378.3.peg.826"/>
<dbReference type="RefSeq" id="WP_014454913.1">
    <property type="nucleotide sequence ID" value="NC_017098.1"/>
</dbReference>
<comment type="similarity">
    <text evidence="2">Belongs to the methyl-accepting chemotaxis (MCP) protein family.</text>
</comment>
<dbReference type="Pfam" id="PF00672">
    <property type="entry name" value="HAMP"/>
    <property type="match status" value="1"/>
</dbReference>
<dbReference type="EMBL" id="CP003282">
    <property type="protein sequence ID" value="AFG36916.1"/>
    <property type="molecule type" value="Genomic_DNA"/>
</dbReference>
<dbReference type="eggNOG" id="COG0840">
    <property type="taxonomic scope" value="Bacteria"/>
</dbReference>
<accession>H9UHC3</accession>
<dbReference type="PROSITE" id="PS50111">
    <property type="entry name" value="CHEMOTAXIS_TRANSDUC_2"/>
    <property type="match status" value="1"/>
</dbReference>
<reference evidence="8" key="1">
    <citation type="journal article" date="2013" name="Stand. Genomic Sci.">
        <title>Complete genome sequence of the halophilic bacterium Spirochaeta africana type strain (Z-7692(T)) from the alkaline Lake Magadi in the East African Rift.</title>
        <authorList>
            <person name="Liolos K."/>
            <person name="Abt B."/>
            <person name="Scheuner C."/>
            <person name="Teshima H."/>
            <person name="Held B."/>
            <person name="Lapidus A."/>
            <person name="Nolan M."/>
            <person name="Lucas S."/>
            <person name="Deshpande S."/>
            <person name="Cheng J.F."/>
            <person name="Tapia R."/>
            <person name="Goodwin L.A."/>
            <person name="Pitluck S."/>
            <person name="Pagani I."/>
            <person name="Ivanova N."/>
            <person name="Mavromatis K."/>
            <person name="Mikhailova N."/>
            <person name="Huntemann M."/>
            <person name="Pati A."/>
            <person name="Chen A."/>
            <person name="Palaniappan K."/>
            <person name="Land M."/>
            <person name="Rohde M."/>
            <person name="Tindall B.J."/>
            <person name="Detter J.C."/>
            <person name="Goker M."/>
            <person name="Bristow J."/>
            <person name="Eisen J.A."/>
            <person name="Markowitz V."/>
            <person name="Hugenholtz P."/>
            <person name="Woyke T."/>
            <person name="Klenk H.P."/>
            <person name="Kyrpides N.C."/>
        </authorList>
    </citation>
    <scope>NUCLEOTIDE SEQUENCE</scope>
    <source>
        <strain evidence="8">ATCC 700263 / DSM 8902 / Z-7692</strain>
    </source>
</reference>
<dbReference type="Gene3D" id="3.30.450.20">
    <property type="entry name" value="PAS domain"/>
    <property type="match status" value="1"/>
</dbReference>
<dbReference type="PROSITE" id="PS50885">
    <property type="entry name" value="HAMP"/>
    <property type="match status" value="1"/>
</dbReference>
<sequence length="719" mass="78745">MRYRKTFWKVLWLNLFTPLLIFITVALILAFLNYRSFYALEQEKLELSAREAVSEMNAVLVRQQQLLMDLSRLAPIRELLQLPPVTTEDEYFGREDVQIARILLQGLAQQEGVDVLYVGAAAYSQLFLDRWISLPPDYDARTRPWYTGAARHGGFFLTDPYETAEEGVEQLIYSAAYPIFQDGELLGVAALDTTFGFISEQLEELLRAYGLEIAVYSRESGNLIWTGDGPTSVPLQESLADYGFSGEAAAEQAAAILDDQPHYFESRYGSARGARLIQALPAGAAEQWGLMVSIDQSGVQQRVLAGVVGPTFILGLVFLGFLVLAFVLTIRSILQPLNSVSTSLQELSEGDGDLTRSLTVATRDDIRRLADNFNTFVSKIRGVVTSIKASGSDGEQVYQEVHVSVTETSAASNQIAANIRSIQQQIQNLDHNVQGSASSVEEITHNIESTGEQITNQAAMVEQTSAAITQIMSSLENVASITSRKLEVVELLMDTANRGKSQLEETNRSFFEGVVARIDDIQATAAAIQDISSQTNLLSMNAAIEAAHAGESGKGFAVVAEEIRKLAEDAAQSSRDISRVLHEVTESVADTKLHQQQTVEIFDRVLQEVASTRDAFNEINATARELNEGGRQINDAVSSLNEITAQVTGSSTEIGNGAAVMLQNQQHLREISTEVANGIAELSQGAQEIAHAMESISTQNEHLREAIERLNSEAARFKT</sequence>
<dbReference type="HOGENOM" id="CLU_000445_107_19_12"/>
<evidence type="ECO:0000313" key="7">
    <source>
        <dbReference type="EMBL" id="AFG36916.1"/>
    </source>
</evidence>
<dbReference type="PANTHER" id="PTHR32089">
    <property type="entry name" value="METHYL-ACCEPTING CHEMOTAXIS PROTEIN MCPB"/>
    <property type="match status" value="1"/>
</dbReference>
<gene>
    <name evidence="7" type="ordered locus">Spiaf_0823</name>
</gene>
<dbReference type="Gene3D" id="1.10.287.950">
    <property type="entry name" value="Methyl-accepting chemotaxis protein"/>
    <property type="match status" value="1"/>
</dbReference>
<evidence type="ECO:0000313" key="8">
    <source>
        <dbReference type="Proteomes" id="UP000007383"/>
    </source>
</evidence>
<dbReference type="GO" id="GO:0007165">
    <property type="term" value="P:signal transduction"/>
    <property type="evidence" value="ECO:0007669"/>
    <property type="project" value="UniProtKB-KW"/>
</dbReference>
<dbReference type="Pfam" id="PF22673">
    <property type="entry name" value="MCP-like_PDC_1"/>
    <property type="match status" value="1"/>
</dbReference>
<dbReference type="InterPro" id="IPR004089">
    <property type="entry name" value="MCPsignal_dom"/>
</dbReference>
<feature type="domain" description="HAMP" evidence="6">
    <location>
        <begin position="331"/>
        <end position="385"/>
    </location>
</feature>
<dbReference type="OrthoDB" id="354074at2"/>
<evidence type="ECO:0000256" key="3">
    <source>
        <dbReference type="PROSITE-ProRule" id="PRU00284"/>
    </source>
</evidence>
<dbReference type="SMART" id="SM00304">
    <property type="entry name" value="HAMP"/>
    <property type="match status" value="1"/>
</dbReference>
<keyword evidence="4" id="KW-1133">Transmembrane helix</keyword>
<evidence type="ECO:0000256" key="4">
    <source>
        <dbReference type="SAM" id="Phobius"/>
    </source>
</evidence>
<feature type="transmembrane region" description="Helical" evidence="4">
    <location>
        <begin position="303"/>
        <end position="328"/>
    </location>
</feature>
<dbReference type="Pfam" id="PF00015">
    <property type="entry name" value="MCPsignal"/>
    <property type="match status" value="1"/>
</dbReference>
<keyword evidence="4" id="KW-0472">Membrane</keyword>
<dbReference type="AlphaFoldDB" id="H9UHC3"/>
<keyword evidence="4" id="KW-0812">Transmembrane</keyword>
<dbReference type="InterPro" id="IPR003660">
    <property type="entry name" value="HAMP_dom"/>
</dbReference>
<dbReference type="CDD" id="cd06225">
    <property type="entry name" value="HAMP"/>
    <property type="match status" value="1"/>
</dbReference>
<organism evidence="7 8">
    <name type="scientific">Spirochaeta africana (strain ATCC 700263 / DSM 8902 / Z-7692)</name>
    <dbReference type="NCBI Taxonomy" id="889378"/>
    <lineage>
        <taxon>Bacteria</taxon>
        <taxon>Pseudomonadati</taxon>
        <taxon>Spirochaetota</taxon>
        <taxon>Spirochaetia</taxon>
        <taxon>Spirochaetales</taxon>
        <taxon>Spirochaetaceae</taxon>
        <taxon>Spirochaeta</taxon>
    </lineage>
</organism>
<dbReference type="STRING" id="889378.Spiaf_0823"/>
<dbReference type="Proteomes" id="UP000007383">
    <property type="component" value="Chromosome"/>
</dbReference>
<evidence type="ECO:0000259" key="5">
    <source>
        <dbReference type="PROSITE" id="PS50111"/>
    </source>
</evidence>
<dbReference type="GO" id="GO:0016020">
    <property type="term" value="C:membrane"/>
    <property type="evidence" value="ECO:0007669"/>
    <property type="project" value="InterPro"/>
</dbReference>
<keyword evidence="8" id="KW-1185">Reference proteome</keyword>
<feature type="transmembrane region" description="Helical" evidence="4">
    <location>
        <begin position="12"/>
        <end position="34"/>
    </location>
</feature>
<dbReference type="CDD" id="cd12913">
    <property type="entry name" value="PDC1_MCP_like"/>
    <property type="match status" value="1"/>
</dbReference>
<name>H9UHC3_SPIAZ</name>
<dbReference type="SMART" id="SM00283">
    <property type="entry name" value="MA"/>
    <property type="match status" value="1"/>
</dbReference>
<dbReference type="PANTHER" id="PTHR32089:SF112">
    <property type="entry name" value="LYSOZYME-LIKE PROTEIN-RELATED"/>
    <property type="match status" value="1"/>
</dbReference>
<dbReference type="Gene3D" id="6.10.340.10">
    <property type="match status" value="1"/>
</dbReference>
<dbReference type="SUPFAM" id="SSF58104">
    <property type="entry name" value="Methyl-accepting chemotaxis protein (MCP) signaling domain"/>
    <property type="match status" value="1"/>
</dbReference>
<dbReference type="KEGG" id="sfc:Spiaf_0823"/>
<feature type="domain" description="Methyl-accepting transducer" evidence="5">
    <location>
        <begin position="432"/>
        <end position="655"/>
    </location>
</feature>
<evidence type="ECO:0000256" key="2">
    <source>
        <dbReference type="ARBA" id="ARBA00029447"/>
    </source>
</evidence>